<dbReference type="GO" id="GO:0019776">
    <property type="term" value="F:Atg8-family ligase activity"/>
    <property type="evidence" value="ECO:0007669"/>
    <property type="project" value="TreeGrafter"/>
</dbReference>
<dbReference type="GO" id="GO:0034045">
    <property type="term" value="C:phagophore assembly site membrane"/>
    <property type="evidence" value="ECO:0007669"/>
    <property type="project" value="TreeGrafter"/>
</dbReference>
<dbReference type="InterPro" id="IPR042526">
    <property type="entry name" value="Atg5_HR"/>
</dbReference>
<dbReference type="GO" id="GO:0006995">
    <property type="term" value="P:cellular response to nitrogen starvation"/>
    <property type="evidence" value="ECO:0007669"/>
    <property type="project" value="TreeGrafter"/>
</dbReference>
<name>A0AAE0GVE0_9CHLO</name>
<feature type="non-terminal residue" evidence="6">
    <location>
        <position position="1"/>
    </location>
</feature>
<evidence type="ECO:0000313" key="7">
    <source>
        <dbReference type="Proteomes" id="UP001190700"/>
    </source>
</evidence>
<dbReference type="GO" id="GO:0005776">
    <property type="term" value="C:autophagosome"/>
    <property type="evidence" value="ECO:0007669"/>
    <property type="project" value="TreeGrafter"/>
</dbReference>
<feature type="domain" description="Autophagy protein ATG5 alpha-helical bundle region" evidence="5">
    <location>
        <begin position="18"/>
        <end position="67"/>
    </location>
</feature>
<reference evidence="6 7" key="1">
    <citation type="journal article" date="2015" name="Genome Biol. Evol.">
        <title>Comparative Genomics of a Bacterivorous Green Alga Reveals Evolutionary Causalities and Consequences of Phago-Mixotrophic Mode of Nutrition.</title>
        <authorList>
            <person name="Burns J.A."/>
            <person name="Paasch A."/>
            <person name="Narechania A."/>
            <person name="Kim E."/>
        </authorList>
    </citation>
    <scope>NUCLEOTIDE SEQUENCE [LARGE SCALE GENOMIC DNA]</scope>
    <source>
        <strain evidence="6 7">PLY_AMNH</strain>
    </source>
</reference>
<dbReference type="Gene3D" id="1.10.246.190">
    <property type="entry name" value="Autophagy protein Apg5, helix rich domain"/>
    <property type="match status" value="1"/>
</dbReference>
<dbReference type="Pfam" id="PF20637">
    <property type="entry name" value="ATG5_HBR"/>
    <property type="match status" value="1"/>
</dbReference>
<dbReference type="GO" id="GO:0034274">
    <property type="term" value="C:Atg12-Atg5-Atg16 complex"/>
    <property type="evidence" value="ECO:0007669"/>
    <property type="project" value="TreeGrafter"/>
</dbReference>
<dbReference type="Proteomes" id="UP001190700">
    <property type="component" value="Unassembled WGS sequence"/>
</dbReference>
<dbReference type="EMBL" id="LGRX02002006">
    <property type="protein sequence ID" value="KAK3285022.1"/>
    <property type="molecule type" value="Genomic_DNA"/>
</dbReference>
<evidence type="ECO:0000256" key="2">
    <source>
        <dbReference type="ARBA" id="ARBA00022499"/>
    </source>
</evidence>
<keyword evidence="7" id="KW-1185">Reference proteome</keyword>
<evidence type="ECO:0000256" key="3">
    <source>
        <dbReference type="ARBA" id="ARBA00022843"/>
    </source>
</evidence>
<dbReference type="AlphaFoldDB" id="A0AAE0GVE0"/>
<accession>A0AAE0GVE0</accession>
<proteinExistence type="inferred from homology"/>
<dbReference type="PANTHER" id="PTHR13040">
    <property type="entry name" value="AUTOPHAGY PROTEIN 5"/>
    <property type="match status" value="1"/>
</dbReference>
<keyword evidence="2" id="KW-1017">Isopeptide bond</keyword>
<dbReference type="GO" id="GO:0000422">
    <property type="term" value="P:autophagy of mitochondrion"/>
    <property type="evidence" value="ECO:0007669"/>
    <property type="project" value="TreeGrafter"/>
</dbReference>
<dbReference type="InterPro" id="IPR007239">
    <property type="entry name" value="Atg5"/>
</dbReference>
<sequence length="293" mass="31230">VHFRTFPDEVLLKCNDSQTVRAHFYNSLKEAMYIMYGSAGSVMQLSQQVQTQLWKSIEDGMDMETYDTSTSTLPSSTTQPNKSIRAVPVRMYLMGDKRVASDDPQVVPCISLADAFPRAARSVSKMGAQNASYGNTRQSQRVTFTICPDLVTDSMATVHQATGTQGTVGFASMLMTWDHIVCSWQPVPIVDAVNGCGSLGDLLQKVLPKLFAAEEKGGVAVWPSKVTATVASVGVELGACSPLAVTEALAVGVELGPFLLLTTLKSHATGVVLGACSLLNTTESLTVNVALSS</sequence>
<dbReference type="InterPro" id="IPR048940">
    <property type="entry name" value="ATG5_HBR"/>
</dbReference>
<dbReference type="GO" id="GO:0044233">
    <property type="term" value="C:mitochondria-associated endoplasmic reticulum membrane contact site"/>
    <property type="evidence" value="ECO:0007669"/>
    <property type="project" value="TreeGrafter"/>
</dbReference>
<evidence type="ECO:0000313" key="6">
    <source>
        <dbReference type="EMBL" id="KAK3285022.1"/>
    </source>
</evidence>
<protein>
    <recommendedName>
        <fullName evidence="5">Autophagy protein ATG5 alpha-helical bundle region domain-containing protein</fullName>
    </recommendedName>
</protein>
<gene>
    <name evidence="6" type="ORF">CYMTET_7355</name>
</gene>
<dbReference type="PANTHER" id="PTHR13040:SF2">
    <property type="entry name" value="AUTOPHAGY PROTEIN 5"/>
    <property type="match status" value="1"/>
</dbReference>
<organism evidence="6 7">
    <name type="scientific">Cymbomonas tetramitiformis</name>
    <dbReference type="NCBI Taxonomy" id="36881"/>
    <lineage>
        <taxon>Eukaryota</taxon>
        <taxon>Viridiplantae</taxon>
        <taxon>Chlorophyta</taxon>
        <taxon>Pyramimonadophyceae</taxon>
        <taxon>Pyramimonadales</taxon>
        <taxon>Pyramimonadaceae</taxon>
        <taxon>Cymbomonas</taxon>
    </lineage>
</organism>
<dbReference type="GO" id="GO:0034727">
    <property type="term" value="P:piecemeal microautophagy of the nucleus"/>
    <property type="evidence" value="ECO:0007669"/>
    <property type="project" value="TreeGrafter"/>
</dbReference>
<dbReference type="GO" id="GO:0061908">
    <property type="term" value="C:phagophore"/>
    <property type="evidence" value="ECO:0007669"/>
    <property type="project" value="TreeGrafter"/>
</dbReference>
<evidence type="ECO:0000256" key="1">
    <source>
        <dbReference type="ARBA" id="ARBA00006910"/>
    </source>
</evidence>
<evidence type="ECO:0000259" key="5">
    <source>
        <dbReference type="Pfam" id="PF20637"/>
    </source>
</evidence>
<keyword evidence="4" id="KW-0072">Autophagy</keyword>
<comment type="similarity">
    <text evidence="1">Belongs to the ATG5 family.</text>
</comment>
<comment type="caution">
    <text evidence="6">The sequence shown here is derived from an EMBL/GenBank/DDBJ whole genome shotgun (WGS) entry which is preliminary data.</text>
</comment>
<evidence type="ECO:0000256" key="4">
    <source>
        <dbReference type="ARBA" id="ARBA00023006"/>
    </source>
</evidence>
<keyword evidence="3" id="KW-0832">Ubl conjugation</keyword>